<evidence type="ECO:0000256" key="2">
    <source>
        <dbReference type="ARBA" id="ARBA00023015"/>
    </source>
</evidence>
<dbReference type="GO" id="GO:0005634">
    <property type="term" value="C:nucleus"/>
    <property type="evidence" value="ECO:0007669"/>
    <property type="project" value="UniProtKB-SubCell"/>
</dbReference>
<protein>
    <recommendedName>
        <fullName evidence="10">Aryl hydrocarbon receptor</fullName>
    </recommendedName>
</protein>
<keyword evidence="4" id="KW-0804">Transcription</keyword>
<feature type="domain" description="BHLH" evidence="7">
    <location>
        <begin position="18"/>
        <end position="71"/>
    </location>
</feature>
<keyword evidence="5" id="KW-0539">Nucleus</keyword>
<dbReference type="PROSITE" id="PS50112">
    <property type="entry name" value="PAS"/>
    <property type="match status" value="1"/>
</dbReference>
<dbReference type="PROSITE" id="PS50888">
    <property type="entry name" value="BHLH"/>
    <property type="match status" value="1"/>
</dbReference>
<dbReference type="CDD" id="cd00130">
    <property type="entry name" value="PAS"/>
    <property type="match status" value="2"/>
</dbReference>
<comment type="subcellular location">
    <subcellularLocation>
        <location evidence="1">Nucleus</location>
    </subcellularLocation>
</comment>
<evidence type="ECO:0000259" key="7">
    <source>
        <dbReference type="PROSITE" id="PS50888"/>
    </source>
</evidence>
<dbReference type="CDD" id="cd19696">
    <property type="entry name" value="bHLH-PAS_AhR_like"/>
    <property type="match status" value="1"/>
</dbReference>
<dbReference type="EMBL" id="CAKAEH010000278">
    <property type="protein sequence ID" value="CAG9530475.1"/>
    <property type="molecule type" value="Genomic_DNA"/>
</dbReference>
<dbReference type="GO" id="GO:0034751">
    <property type="term" value="C:aryl hydrocarbon receptor complex"/>
    <property type="evidence" value="ECO:0007669"/>
    <property type="project" value="TreeGrafter"/>
</dbReference>
<proteinExistence type="predicted"/>
<dbReference type="AlphaFoldDB" id="A0A8J2Q8C9"/>
<dbReference type="OrthoDB" id="7788762at2759"/>
<keyword evidence="9" id="KW-1185">Reference proteome</keyword>
<evidence type="ECO:0000256" key="1">
    <source>
        <dbReference type="ARBA" id="ARBA00004123"/>
    </source>
</evidence>
<evidence type="ECO:0000256" key="4">
    <source>
        <dbReference type="ARBA" id="ARBA00023163"/>
    </source>
</evidence>
<dbReference type="Pfam" id="PF00989">
    <property type="entry name" value="PAS"/>
    <property type="match status" value="1"/>
</dbReference>
<evidence type="ECO:0000256" key="3">
    <source>
        <dbReference type="ARBA" id="ARBA00023125"/>
    </source>
</evidence>
<organism evidence="8 9">
    <name type="scientific">Cercopithifilaria johnstoni</name>
    <dbReference type="NCBI Taxonomy" id="2874296"/>
    <lineage>
        <taxon>Eukaryota</taxon>
        <taxon>Metazoa</taxon>
        <taxon>Ecdysozoa</taxon>
        <taxon>Nematoda</taxon>
        <taxon>Chromadorea</taxon>
        <taxon>Rhabditida</taxon>
        <taxon>Spirurina</taxon>
        <taxon>Spiruromorpha</taxon>
        <taxon>Filarioidea</taxon>
        <taxon>Onchocercidae</taxon>
        <taxon>Cercopithifilaria</taxon>
    </lineage>
</organism>
<dbReference type="Gene3D" id="3.30.450.20">
    <property type="entry name" value="PAS domain"/>
    <property type="match status" value="2"/>
</dbReference>
<dbReference type="InterPro" id="IPR039091">
    <property type="entry name" value="AHR/AHRR"/>
</dbReference>
<evidence type="ECO:0000259" key="6">
    <source>
        <dbReference type="PROSITE" id="PS50112"/>
    </source>
</evidence>
<dbReference type="InterPro" id="IPR035965">
    <property type="entry name" value="PAS-like_dom_sf"/>
</dbReference>
<dbReference type="SUPFAM" id="SSF47459">
    <property type="entry name" value="HLH, helix-loop-helix DNA-binding domain"/>
    <property type="match status" value="1"/>
</dbReference>
<dbReference type="Pfam" id="PF14598">
    <property type="entry name" value="PAS_11"/>
    <property type="match status" value="1"/>
</dbReference>
<reference evidence="8" key="1">
    <citation type="submission" date="2021-09" db="EMBL/GenBank/DDBJ databases">
        <authorList>
            <consortium name="Pathogen Informatics"/>
        </authorList>
    </citation>
    <scope>NUCLEOTIDE SEQUENCE</scope>
</reference>
<dbReference type="GO" id="GO:0046983">
    <property type="term" value="F:protein dimerization activity"/>
    <property type="evidence" value="ECO:0007669"/>
    <property type="project" value="InterPro"/>
</dbReference>
<keyword evidence="3" id="KW-0238">DNA-binding</keyword>
<dbReference type="InterPro" id="IPR011598">
    <property type="entry name" value="bHLH_dom"/>
</dbReference>
<evidence type="ECO:0000313" key="8">
    <source>
        <dbReference type="EMBL" id="CAG9530475.1"/>
    </source>
</evidence>
<dbReference type="Proteomes" id="UP000746747">
    <property type="component" value="Unassembled WGS sequence"/>
</dbReference>
<name>A0A8J2Q8C9_9BILA</name>
<comment type="caution">
    <text evidence="8">The sequence shown here is derived from an EMBL/GenBank/DDBJ whole genome shotgun (WGS) entry which is preliminary data.</text>
</comment>
<dbReference type="Gene3D" id="4.10.280.10">
    <property type="entry name" value="Helix-loop-helix DNA-binding domain"/>
    <property type="match status" value="1"/>
</dbReference>
<feature type="domain" description="PAS" evidence="6">
    <location>
        <begin position="134"/>
        <end position="187"/>
    </location>
</feature>
<dbReference type="GO" id="GO:0000976">
    <property type="term" value="F:transcription cis-regulatory region binding"/>
    <property type="evidence" value="ECO:0007669"/>
    <property type="project" value="TreeGrafter"/>
</dbReference>
<dbReference type="GO" id="GO:0004879">
    <property type="term" value="F:nuclear receptor activity"/>
    <property type="evidence" value="ECO:0007669"/>
    <property type="project" value="TreeGrafter"/>
</dbReference>
<gene>
    <name evidence="8" type="ORF">CJOHNSTONI_LOCUS967</name>
</gene>
<dbReference type="InterPro" id="IPR000014">
    <property type="entry name" value="PAS"/>
</dbReference>
<evidence type="ECO:0000256" key="5">
    <source>
        <dbReference type="ARBA" id="ARBA00023242"/>
    </source>
</evidence>
<dbReference type="InterPro" id="IPR013767">
    <property type="entry name" value="PAS_fold"/>
</dbReference>
<dbReference type="SMART" id="SM00091">
    <property type="entry name" value="PAS"/>
    <property type="match status" value="1"/>
</dbReference>
<evidence type="ECO:0000313" key="9">
    <source>
        <dbReference type="Proteomes" id="UP000746747"/>
    </source>
</evidence>
<evidence type="ECO:0008006" key="10">
    <source>
        <dbReference type="Google" id="ProtNLM"/>
    </source>
</evidence>
<accession>A0A8J2Q8C9</accession>
<dbReference type="SUPFAM" id="SSF55785">
    <property type="entry name" value="PYP-like sensor domain (PAS domain)"/>
    <property type="match status" value="2"/>
</dbReference>
<dbReference type="GO" id="GO:0006805">
    <property type="term" value="P:xenobiotic metabolic process"/>
    <property type="evidence" value="ECO:0007669"/>
    <property type="project" value="InterPro"/>
</dbReference>
<dbReference type="InterPro" id="IPR036638">
    <property type="entry name" value="HLH_DNA-bd_sf"/>
</dbReference>
<keyword evidence="2" id="KW-0805">Transcription regulation</keyword>
<dbReference type="SMART" id="SM00353">
    <property type="entry name" value="HLH"/>
    <property type="match status" value="1"/>
</dbReference>
<sequence length="792" mass="89291">MYANKRRQRNFKRVREVIKPEIASNPSKRHRERLNSELEIVAALLPYEQNVISRLDKLSVLRLAVSYLQIKAHFQACLHRYISNFPFAFAHSYPFIPINDNATIPYGGGIPTAIHHSSGQSLIDPNEYHFENMALKALGGFILILNENGDIYYVSENIETYLGFHQSDILHQSLFEMIHSEDREDIKLQLAWNYNIPLHVTCLQDILTPSGMPYLERNVSARFRCLLDNTCGFLRIDVRGKLMSLHGLPHSYLLNRIENHLSGNVVLGLVAICSPFVPPNIIDQQQMDDPILKTKHSLDFTLISTDNRMKALLELDETNLPHSFYSLIHVDDAICLAEAHKEVTKNSASGILIYRLIGKRSQRIYWIQSSCRMFYKNGKPEMIGLTHRLLTEVEGMMLLEKRTSLRAKLLSSDDSLLQSPGNLQSTAALSSSSCDIGSLSFYMANSDKNRCSISKRHNTQFLKLPSRQKQPISVPINRDLSTQASAAIAEVQREQHLSPRGRKRKKEINSINANQSSILSVPQYSTFMIPSTSNDLKEAQMQDERQQQMMIAATATSCMNDTRIPRITQSENFTTTATAIHRVSETNTSMIPGLLHLPQDLTGFSALTPYFSSDNNTGTVENDQNYQWSSSSSMKTNYWPSSSDLYYQNYMTNNADYATTISSGFYSSQMDQNNLLPRRNRVEYPTFFTTSDLTSTVSTYTPTPAQLLLSSSELLQPPTVAQQPTNSMFKSTVLFETPEHSITDTFSGTISDYTQSMQMITDDNDGEVVNCSNTSGPTSFNLISEVANTLLG</sequence>
<dbReference type="PANTHER" id="PTHR10649:SF12">
    <property type="entry name" value="SPINELESS, ISOFORM C"/>
    <property type="match status" value="1"/>
</dbReference>
<dbReference type="PANTHER" id="PTHR10649">
    <property type="entry name" value="ARYL HYDROCARBON RECEPTOR"/>
    <property type="match status" value="1"/>
</dbReference>